<comment type="caution">
    <text evidence="13">The sequence shown here is derived from an EMBL/GenBank/DDBJ whole genome shotgun (WGS) entry which is preliminary data.</text>
</comment>
<evidence type="ECO:0000313" key="14">
    <source>
        <dbReference type="Proteomes" id="UP001049176"/>
    </source>
</evidence>
<feature type="active site" evidence="10">
    <location>
        <position position="191"/>
    </location>
</feature>
<accession>A0A9P7S2X8</accession>
<feature type="disulfide bond" evidence="11">
    <location>
        <begin position="174"/>
        <end position="181"/>
    </location>
</feature>
<dbReference type="PANTHER" id="PTHR48250">
    <property type="entry name" value="CUTINASE 2-RELATED"/>
    <property type="match status" value="1"/>
</dbReference>
<evidence type="ECO:0000256" key="3">
    <source>
        <dbReference type="ARBA" id="ARBA00013095"/>
    </source>
</evidence>
<dbReference type="Gene3D" id="3.40.50.1820">
    <property type="entry name" value="alpha/beta hydrolase"/>
    <property type="match status" value="1"/>
</dbReference>
<keyword evidence="7" id="KW-0378">Hydrolase</keyword>
<keyword evidence="14" id="KW-1185">Reference proteome</keyword>
<dbReference type="OrthoDB" id="3225429at2759"/>
<reference evidence="13" key="1">
    <citation type="journal article" date="2021" name="Genome Biol. Evol.">
        <title>The assembled and annotated genome of the fairy-ring fungus Marasmius oreades.</title>
        <authorList>
            <person name="Hiltunen M."/>
            <person name="Ament-Velasquez S.L."/>
            <person name="Johannesson H."/>
        </authorList>
    </citation>
    <scope>NUCLEOTIDE SEQUENCE</scope>
    <source>
        <strain evidence="13">03SP1</strain>
    </source>
</reference>
<evidence type="ECO:0000256" key="8">
    <source>
        <dbReference type="ARBA" id="ARBA00023157"/>
    </source>
</evidence>
<dbReference type="InterPro" id="IPR011150">
    <property type="entry name" value="Cutinase_monf"/>
</dbReference>
<evidence type="ECO:0000256" key="11">
    <source>
        <dbReference type="PIRSR" id="PIRSR611150-2"/>
    </source>
</evidence>
<dbReference type="PRINTS" id="PR00129">
    <property type="entry name" value="CUTINASE"/>
</dbReference>
<dbReference type="EMBL" id="CM032183">
    <property type="protein sequence ID" value="KAG7094509.1"/>
    <property type="molecule type" value="Genomic_DNA"/>
</dbReference>
<evidence type="ECO:0000256" key="9">
    <source>
        <dbReference type="ARBA" id="ARBA00034045"/>
    </source>
</evidence>
<dbReference type="AlphaFoldDB" id="A0A9P7S2X8"/>
<keyword evidence="6 12" id="KW-0732">Signal</keyword>
<dbReference type="InterPro" id="IPR043579">
    <property type="entry name" value="CUTINASE_2"/>
</dbReference>
<dbReference type="PANTHER" id="PTHR48250:SF1">
    <property type="entry name" value="CUTINASE"/>
    <property type="match status" value="1"/>
</dbReference>
<dbReference type="GO" id="GO:0016052">
    <property type="term" value="P:carbohydrate catabolic process"/>
    <property type="evidence" value="ECO:0007669"/>
    <property type="project" value="TreeGrafter"/>
</dbReference>
<dbReference type="RefSeq" id="XP_043010979.1">
    <property type="nucleotide sequence ID" value="XM_043149895.1"/>
</dbReference>
<dbReference type="SMART" id="SM01110">
    <property type="entry name" value="Cutinase"/>
    <property type="match status" value="1"/>
</dbReference>
<protein>
    <recommendedName>
        <fullName evidence="3">cutinase</fullName>
        <ecNumber evidence="3">3.1.1.74</ecNumber>
    </recommendedName>
</protein>
<dbReference type="Proteomes" id="UP001049176">
    <property type="component" value="Chromosome 3"/>
</dbReference>
<evidence type="ECO:0000256" key="2">
    <source>
        <dbReference type="ARBA" id="ARBA00007534"/>
    </source>
</evidence>
<keyword evidence="5" id="KW-0964">Secreted</keyword>
<evidence type="ECO:0000256" key="12">
    <source>
        <dbReference type="SAM" id="SignalP"/>
    </source>
</evidence>
<keyword evidence="8 11" id="KW-1015">Disulfide bond</keyword>
<dbReference type="GeneID" id="66074416"/>
<feature type="chain" id="PRO_5040453329" description="cutinase" evidence="12">
    <location>
        <begin position="25"/>
        <end position="209"/>
    </location>
</feature>
<evidence type="ECO:0000313" key="13">
    <source>
        <dbReference type="EMBL" id="KAG7094509.1"/>
    </source>
</evidence>
<comment type="subcellular location">
    <subcellularLocation>
        <location evidence="1">Secreted</location>
    </subcellularLocation>
</comment>
<comment type="catalytic activity">
    <reaction evidence="9">
        <text>cutin + H2O = cutin monomers.</text>
        <dbReference type="EC" id="3.1.1.74"/>
    </reaction>
</comment>
<dbReference type="SUPFAM" id="SSF53474">
    <property type="entry name" value="alpha/beta-Hydrolases"/>
    <property type="match status" value="1"/>
</dbReference>
<feature type="disulfide bond" evidence="11">
    <location>
        <begin position="40"/>
        <end position="115"/>
    </location>
</feature>
<evidence type="ECO:0000256" key="5">
    <source>
        <dbReference type="ARBA" id="ARBA00022525"/>
    </source>
</evidence>
<dbReference type="KEGG" id="more:E1B28_005340"/>
<feature type="signal peptide" evidence="12">
    <location>
        <begin position="1"/>
        <end position="24"/>
    </location>
</feature>
<dbReference type="PROSITE" id="PS00931">
    <property type="entry name" value="CUTINASE_2"/>
    <property type="match status" value="1"/>
</dbReference>
<keyword evidence="4" id="KW-0719">Serine esterase</keyword>
<organism evidence="13 14">
    <name type="scientific">Marasmius oreades</name>
    <name type="common">fairy-ring Marasmius</name>
    <dbReference type="NCBI Taxonomy" id="181124"/>
    <lineage>
        <taxon>Eukaryota</taxon>
        <taxon>Fungi</taxon>
        <taxon>Dikarya</taxon>
        <taxon>Basidiomycota</taxon>
        <taxon>Agaricomycotina</taxon>
        <taxon>Agaricomycetes</taxon>
        <taxon>Agaricomycetidae</taxon>
        <taxon>Agaricales</taxon>
        <taxon>Marasmiineae</taxon>
        <taxon>Marasmiaceae</taxon>
        <taxon>Marasmius</taxon>
    </lineage>
</organism>
<evidence type="ECO:0000256" key="1">
    <source>
        <dbReference type="ARBA" id="ARBA00004613"/>
    </source>
</evidence>
<dbReference type="Pfam" id="PF01083">
    <property type="entry name" value="Cutinase"/>
    <property type="match status" value="1"/>
</dbReference>
<evidence type="ECO:0000256" key="6">
    <source>
        <dbReference type="ARBA" id="ARBA00022729"/>
    </source>
</evidence>
<dbReference type="InterPro" id="IPR000675">
    <property type="entry name" value="Cutinase/axe"/>
</dbReference>
<gene>
    <name evidence="13" type="ORF">E1B28_005340</name>
</gene>
<dbReference type="GO" id="GO:0050525">
    <property type="term" value="F:cutinase activity"/>
    <property type="evidence" value="ECO:0007669"/>
    <property type="project" value="UniProtKB-EC"/>
</dbReference>
<feature type="active site" evidence="10">
    <location>
        <position position="178"/>
    </location>
</feature>
<dbReference type="InterPro" id="IPR029058">
    <property type="entry name" value="AB_hydrolase_fold"/>
</dbReference>
<evidence type="ECO:0000256" key="7">
    <source>
        <dbReference type="ARBA" id="ARBA00022801"/>
    </source>
</evidence>
<proteinExistence type="inferred from homology"/>
<evidence type="ECO:0000256" key="4">
    <source>
        <dbReference type="ARBA" id="ARBA00022487"/>
    </source>
</evidence>
<dbReference type="GO" id="GO:0005576">
    <property type="term" value="C:extracellular region"/>
    <property type="evidence" value="ECO:0007669"/>
    <property type="project" value="UniProtKB-SubCell"/>
</dbReference>
<dbReference type="EC" id="3.1.1.74" evidence="3"/>
<sequence>MLTMFHAATSLLFASTFLFSPTSSAPTSMVISRQTGGAQCADVMVFFARGTTEPAPIGTVVGPPLKAALKSALGQKSMSFMGVDYPADIPGFLQGGSPEGSRTMAKDLTNAANACPKAALVTVGYSQGAQLVHNSAQQLSPDVQSRVAAALAFGDPLNGQPVTGVSADQTKVICHFGDNICAGGNLVLAPHLTYGRDTRDAAKFVASKV</sequence>
<feature type="active site" description="Nucleophile" evidence="10">
    <location>
        <position position="126"/>
    </location>
</feature>
<name>A0A9P7S2X8_9AGAR</name>
<evidence type="ECO:0000256" key="10">
    <source>
        <dbReference type="PIRSR" id="PIRSR611150-1"/>
    </source>
</evidence>
<comment type="similarity">
    <text evidence="2">Belongs to the cutinase family.</text>
</comment>